<dbReference type="AlphaFoldDB" id="A0A0L6UH19"/>
<dbReference type="VEuPathDB" id="FungiDB:VP01_6308g1"/>
<reference evidence="1 2" key="1">
    <citation type="submission" date="2015-08" db="EMBL/GenBank/DDBJ databases">
        <title>Next Generation Sequencing and Analysis of the Genome of Puccinia sorghi L Schw, the Causal Agent of Maize Common Rust.</title>
        <authorList>
            <person name="Rochi L."/>
            <person name="Burguener G."/>
            <person name="Darino M."/>
            <person name="Turjanski A."/>
            <person name="Kreff E."/>
            <person name="Dieguez M.J."/>
            <person name="Sacco F."/>
        </authorList>
    </citation>
    <scope>NUCLEOTIDE SEQUENCE [LARGE SCALE GENOMIC DNA]</scope>
    <source>
        <strain evidence="1 2">RO10H11247</strain>
    </source>
</reference>
<evidence type="ECO:0000313" key="2">
    <source>
        <dbReference type="Proteomes" id="UP000037035"/>
    </source>
</evidence>
<comment type="caution">
    <text evidence="1">The sequence shown here is derived from an EMBL/GenBank/DDBJ whole genome shotgun (WGS) entry which is preliminary data.</text>
</comment>
<gene>
    <name evidence="1" type="ORF">VP01_6308g1</name>
</gene>
<evidence type="ECO:0000313" key="1">
    <source>
        <dbReference type="EMBL" id="KNZ47562.1"/>
    </source>
</evidence>
<dbReference type="EMBL" id="LAVV01011617">
    <property type="protein sequence ID" value="KNZ47562.1"/>
    <property type="molecule type" value="Genomic_DNA"/>
</dbReference>
<keyword evidence="2" id="KW-1185">Reference proteome</keyword>
<proteinExistence type="predicted"/>
<organism evidence="1 2">
    <name type="scientific">Puccinia sorghi</name>
    <dbReference type="NCBI Taxonomy" id="27349"/>
    <lineage>
        <taxon>Eukaryota</taxon>
        <taxon>Fungi</taxon>
        <taxon>Dikarya</taxon>
        <taxon>Basidiomycota</taxon>
        <taxon>Pucciniomycotina</taxon>
        <taxon>Pucciniomycetes</taxon>
        <taxon>Pucciniales</taxon>
        <taxon>Pucciniaceae</taxon>
        <taxon>Puccinia</taxon>
    </lineage>
</organism>
<protein>
    <submittedName>
        <fullName evidence="1">Uncharacterized protein</fullName>
    </submittedName>
</protein>
<sequence length="138" mass="14554">AVQAFQPVLGLLGQMQGSIASGAMSHSVASSYVNQLASQLQPSLNGINACGCFGAPTVAPFINSVFSQMNQMMQSFQSSFGDAFGGIVSPFQQIAPTFQSFIQHSQQSSSSSRFSQSINPFVNTMQSFIPSLGGIRGF</sequence>
<feature type="non-terminal residue" evidence="1">
    <location>
        <position position="1"/>
    </location>
</feature>
<name>A0A0L6UH19_9BASI</name>
<dbReference type="Proteomes" id="UP000037035">
    <property type="component" value="Unassembled WGS sequence"/>
</dbReference>
<accession>A0A0L6UH19</accession>